<evidence type="ECO:0000256" key="1">
    <source>
        <dbReference type="ARBA" id="ARBA00022737"/>
    </source>
</evidence>
<dbReference type="AlphaFoldDB" id="A0ABD6ES66"/>
<keyword evidence="1" id="KW-0677">Repeat</keyword>
<accession>A0ABD6ES66</accession>
<dbReference type="PANTHER" id="PTHR47633">
    <property type="entry name" value="IMMUNOGLOBULIN"/>
    <property type="match status" value="1"/>
</dbReference>
<protein>
    <recommendedName>
        <fullName evidence="4">Ig-like domain-containing protein</fullName>
    </recommendedName>
</protein>
<gene>
    <name evidence="5" type="ORF">AB6A40_009099</name>
</gene>
<reference evidence="5 6" key="1">
    <citation type="submission" date="2024-08" db="EMBL/GenBank/DDBJ databases">
        <title>Gnathostoma spinigerum genome.</title>
        <authorList>
            <person name="Gonzalez-Bertolin B."/>
            <person name="Monzon S."/>
            <person name="Zaballos A."/>
            <person name="Jimenez P."/>
            <person name="Dekumyoy P."/>
            <person name="Varona S."/>
            <person name="Cuesta I."/>
            <person name="Sumanam S."/>
            <person name="Adisakwattana P."/>
            <person name="Gasser R.B."/>
            <person name="Hernandez-Gonzalez A."/>
            <person name="Young N.D."/>
            <person name="Perteguer M.J."/>
        </authorList>
    </citation>
    <scope>NUCLEOTIDE SEQUENCE [LARGE SCALE GENOMIC DNA]</scope>
    <source>
        <strain evidence="5">AL3</strain>
        <tissue evidence="5">Liver</tissue>
    </source>
</reference>
<comment type="caution">
    <text evidence="5">The sequence shown here is derived from an EMBL/GenBank/DDBJ whole genome shotgun (WGS) entry which is preliminary data.</text>
</comment>
<sequence>MDRYSNHSPNYSQNFNTYSSGSTLNNDDWNTVNYQRTPERTPLTKKVNQLAYDIPNNKYATNPWNYAPQFLKVFGDVKAPIGGQAIFDCVLLGSPRPKVCWLLNDEKLTFADVKIEDTADLCRLSIPYVEQHHYGIYTVICENEVGRAVAAASLLPL</sequence>
<keyword evidence="2" id="KW-1015">Disulfide bond</keyword>
<dbReference type="InterPro" id="IPR036179">
    <property type="entry name" value="Ig-like_dom_sf"/>
</dbReference>
<dbReference type="Proteomes" id="UP001608902">
    <property type="component" value="Unassembled WGS sequence"/>
</dbReference>
<dbReference type="InterPro" id="IPR007110">
    <property type="entry name" value="Ig-like_dom"/>
</dbReference>
<keyword evidence="6" id="KW-1185">Reference proteome</keyword>
<evidence type="ECO:0000313" key="6">
    <source>
        <dbReference type="Proteomes" id="UP001608902"/>
    </source>
</evidence>
<evidence type="ECO:0000313" key="5">
    <source>
        <dbReference type="EMBL" id="MFH4982390.1"/>
    </source>
</evidence>
<dbReference type="PANTHER" id="PTHR47633:SF8">
    <property type="entry name" value="SPEG NEIGHBOR PROTEIN"/>
    <property type="match status" value="1"/>
</dbReference>
<dbReference type="Gene3D" id="2.60.40.10">
    <property type="entry name" value="Immunoglobulins"/>
    <property type="match status" value="1"/>
</dbReference>
<dbReference type="InterPro" id="IPR013098">
    <property type="entry name" value="Ig_I-set"/>
</dbReference>
<proteinExistence type="predicted"/>
<dbReference type="FunFam" id="2.60.40.10:FF:000032">
    <property type="entry name" value="palladin isoform X1"/>
    <property type="match status" value="1"/>
</dbReference>
<feature type="domain" description="Ig-like" evidence="4">
    <location>
        <begin position="68"/>
        <end position="150"/>
    </location>
</feature>
<dbReference type="SUPFAM" id="SSF48726">
    <property type="entry name" value="Immunoglobulin"/>
    <property type="match status" value="1"/>
</dbReference>
<evidence type="ECO:0000256" key="2">
    <source>
        <dbReference type="ARBA" id="ARBA00023157"/>
    </source>
</evidence>
<dbReference type="Pfam" id="PF07679">
    <property type="entry name" value="I-set"/>
    <property type="match status" value="1"/>
</dbReference>
<keyword evidence="3" id="KW-0393">Immunoglobulin domain</keyword>
<dbReference type="EMBL" id="JBGFUD010009174">
    <property type="protein sequence ID" value="MFH4982390.1"/>
    <property type="molecule type" value="Genomic_DNA"/>
</dbReference>
<evidence type="ECO:0000256" key="3">
    <source>
        <dbReference type="ARBA" id="ARBA00023319"/>
    </source>
</evidence>
<name>A0ABD6ES66_9BILA</name>
<dbReference type="PROSITE" id="PS50835">
    <property type="entry name" value="IG_LIKE"/>
    <property type="match status" value="1"/>
</dbReference>
<dbReference type="InterPro" id="IPR013783">
    <property type="entry name" value="Ig-like_fold"/>
</dbReference>
<organism evidence="5 6">
    <name type="scientific">Gnathostoma spinigerum</name>
    <dbReference type="NCBI Taxonomy" id="75299"/>
    <lineage>
        <taxon>Eukaryota</taxon>
        <taxon>Metazoa</taxon>
        <taxon>Ecdysozoa</taxon>
        <taxon>Nematoda</taxon>
        <taxon>Chromadorea</taxon>
        <taxon>Rhabditida</taxon>
        <taxon>Spirurina</taxon>
        <taxon>Gnathostomatomorpha</taxon>
        <taxon>Gnathostomatoidea</taxon>
        <taxon>Gnathostomatidae</taxon>
        <taxon>Gnathostoma</taxon>
    </lineage>
</organism>
<evidence type="ECO:0000259" key="4">
    <source>
        <dbReference type="PROSITE" id="PS50835"/>
    </source>
</evidence>